<dbReference type="Proteomes" id="UP001183202">
    <property type="component" value="Unassembled WGS sequence"/>
</dbReference>
<comment type="caution">
    <text evidence="2">The sequence shown here is derived from an EMBL/GenBank/DDBJ whole genome shotgun (WGS) entry which is preliminary data.</text>
</comment>
<keyword evidence="1" id="KW-1133">Transmembrane helix</keyword>
<gene>
    <name evidence="2" type="ORF">RM445_14295</name>
</gene>
<protein>
    <submittedName>
        <fullName evidence="2">Type II secretion system protein</fullName>
    </submittedName>
</protein>
<reference evidence="3" key="1">
    <citation type="submission" date="2023-07" db="EMBL/GenBank/DDBJ databases">
        <title>30 novel species of actinomycetes from the DSMZ collection.</title>
        <authorList>
            <person name="Nouioui I."/>
        </authorList>
    </citation>
    <scope>NUCLEOTIDE SEQUENCE [LARGE SCALE GENOMIC DNA]</scope>
    <source>
        <strain evidence="3">DSM 45834</strain>
    </source>
</reference>
<feature type="transmembrane region" description="Helical" evidence="1">
    <location>
        <begin position="209"/>
        <end position="228"/>
    </location>
</feature>
<dbReference type="PANTHER" id="PTHR35007:SF4">
    <property type="entry name" value="CONSERVED TRANSMEMBRANE PROTEIN-RELATED"/>
    <property type="match status" value="1"/>
</dbReference>
<dbReference type="RefSeq" id="WP_311556732.1">
    <property type="nucleotide sequence ID" value="NZ_JAVREJ010000009.1"/>
</dbReference>
<keyword evidence="3" id="KW-1185">Reference proteome</keyword>
<keyword evidence="1" id="KW-0472">Membrane</keyword>
<accession>A0ABU2NBP7</accession>
<sequence>MNPAPALACGVLALAVLVLPGPAAPLRLATLQRSSGRSTAARVLPATAVTASGALAGLLALGPAGALVGGAAAVLWRRRQERARHDRAAAATTAALADALDRITEELRAGAHPATALRGVAADAEPARAVLGPAATAASLGEGVGAAIAAEAARRPEVDRPLRQVAGAWSLAEQHGVPLADLLAGVHADLRWRLAYAGRVGAALAGPRATAAVLSGLPVLGILLGELVGAAPLQVLRGGVLGQVLVVCGVGLAAAGAAWAGAILRSAVPR</sequence>
<evidence type="ECO:0000313" key="2">
    <source>
        <dbReference type="EMBL" id="MDT0350699.1"/>
    </source>
</evidence>
<keyword evidence="1" id="KW-0812">Transmembrane</keyword>
<organism evidence="2 3">
    <name type="scientific">Pseudonocardia charpentierae</name>
    <dbReference type="NCBI Taxonomy" id="3075545"/>
    <lineage>
        <taxon>Bacteria</taxon>
        <taxon>Bacillati</taxon>
        <taxon>Actinomycetota</taxon>
        <taxon>Actinomycetes</taxon>
        <taxon>Pseudonocardiales</taxon>
        <taxon>Pseudonocardiaceae</taxon>
        <taxon>Pseudonocardia</taxon>
    </lineage>
</organism>
<proteinExistence type="predicted"/>
<dbReference type="EMBL" id="JAVREJ010000009">
    <property type="protein sequence ID" value="MDT0350699.1"/>
    <property type="molecule type" value="Genomic_DNA"/>
</dbReference>
<dbReference type="PANTHER" id="PTHR35007">
    <property type="entry name" value="INTEGRAL MEMBRANE PROTEIN-RELATED"/>
    <property type="match status" value="1"/>
</dbReference>
<feature type="transmembrane region" description="Helical" evidence="1">
    <location>
        <begin position="49"/>
        <end position="76"/>
    </location>
</feature>
<evidence type="ECO:0000256" key="1">
    <source>
        <dbReference type="SAM" id="Phobius"/>
    </source>
</evidence>
<feature type="transmembrane region" description="Helical" evidence="1">
    <location>
        <begin position="240"/>
        <end position="264"/>
    </location>
</feature>
<evidence type="ECO:0000313" key="3">
    <source>
        <dbReference type="Proteomes" id="UP001183202"/>
    </source>
</evidence>
<name>A0ABU2NBP7_9PSEU</name>